<name>A0A3B4UUV6_SERDU</name>
<dbReference type="InterPro" id="IPR036770">
    <property type="entry name" value="Ankyrin_rpt-contain_sf"/>
</dbReference>
<keyword evidence="3 6" id="KW-0863">Zinc-finger</keyword>
<feature type="domain" description="MYND-type" evidence="8">
    <location>
        <begin position="1034"/>
        <end position="1074"/>
    </location>
</feature>
<dbReference type="PROSITE" id="PS50865">
    <property type="entry name" value="ZF_MYND_2"/>
    <property type="match status" value="1"/>
</dbReference>
<dbReference type="PANTHER" id="PTHR15897">
    <property type="entry name" value="ANKYRIN REPEAT AND MYND DOMAIN PROTEIN 1"/>
    <property type="match status" value="1"/>
</dbReference>
<evidence type="ECO:0000256" key="5">
    <source>
        <dbReference type="PROSITE-ProRule" id="PRU00023"/>
    </source>
</evidence>
<dbReference type="AlphaFoldDB" id="A0A3B4UUV6"/>
<keyword evidence="1" id="KW-0479">Metal-binding</keyword>
<proteinExistence type="predicted"/>
<keyword evidence="2" id="KW-0677">Repeat</keyword>
<dbReference type="InterPro" id="IPR053064">
    <property type="entry name" value="Ankyrin-MYND_domain-protein"/>
</dbReference>
<evidence type="ECO:0000256" key="1">
    <source>
        <dbReference type="ARBA" id="ARBA00022723"/>
    </source>
</evidence>
<accession>A0A3B4UUV6</accession>
<evidence type="ECO:0000256" key="3">
    <source>
        <dbReference type="ARBA" id="ARBA00022771"/>
    </source>
</evidence>
<dbReference type="PROSITE" id="PS50297">
    <property type="entry name" value="ANK_REP_REGION"/>
    <property type="match status" value="2"/>
</dbReference>
<feature type="repeat" description="ANK" evidence="5">
    <location>
        <begin position="352"/>
        <end position="384"/>
    </location>
</feature>
<dbReference type="Pfam" id="PF02493">
    <property type="entry name" value="MORN"/>
    <property type="match status" value="5"/>
</dbReference>
<dbReference type="GO" id="GO:0008270">
    <property type="term" value="F:zinc ion binding"/>
    <property type="evidence" value="ECO:0007669"/>
    <property type="project" value="UniProtKB-KW"/>
</dbReference>
<dbReference type="OMA" id="CNKVFYC"/>
<protein>
    <submittedName>
        <fullName evidence="9">Ankyrin repeat and MYND domain containing 1</fullName>
    </submittedName>
</protein>
<feature type="compositionally biased region" description="Basic and acidic residues" evidence="7">
    <location>
        <begin position="495"/>
        <end position="553"/>
    </location>
</feature>
<dbReference type="Pfam" id="PF01753">
    <property type="entry name" value="zf-MYND"/>
    <property type="match status" value="1"/>
</dbReference>
<reference evidence="9" key="1">
    <citation type="submission" date="2025-08" db="UniProtKB">
        <authorList>
            <consortium name="Ensembl"/>
        </authorList>
    </citation>
    <scope>IDENTIFICATION</scope>
</reference>
<sequence>MLSTTGKGVAAAPQGRGGGGRADPGAGRKSTGHRGAQSGEDRREGLGVQEWSDGSRYEGDFVNGFKHGKGRYTWRNGEFYEGSFYKDYRHGDGLYCWPTGHKFIGKFYLNRKEGYGQQLFPDGTTFQGLYYADQRFGPGVVSYPDGRQDVGLWLRECLLKLCTTVEEGFSLKNFPEYAAYMDPDATTDSTQPPILSSSLHTEARTHSEVHTDRELLQSDENFILPPGMESYSTDGDHLPLPPGRRRELDQLFYGELWEPDINPYQGYERDPLSTLPLQARMQAHIHKHRRHAENVGWDVAAVLALNRERFGPKGPLEVSSERMIQHASLGELQAVSQILRTGLVHPDVADSQGHTALIAATVNCHNDVIQLLLNLGADIDKLNCEGMSALAVCHVVYYPFHSLHTTLAEPSPKSQVLRSPSACGSSPQISQLGFTRDTLGLHDRPQTTMQTSQSQLCDQTAEELTQHISHISSKASNDSELITEPGLNEPETPTDTEHQLVEEREEDRKEKQREGEVREKAESSHRDYEGESNGEERKTVEEHDQTRESEVKGKETVIELRKKDVELSEEVEEGVEEKVRHVHEEDKEERGSVERSIQVLDGHIALGSVQWKECRAKAATIVQQGKDKDLTQNQTFDSARSVSSYNIQVTEEVMQLSAEALSRTGIPQRSDTQETVRKMAAMKIEHRLRLKTMKLLLERGADPNVSKVPMPVIFLAVMAADTEAVRRLLLCGARTDIPLPPERRGLYPLHVAAALPGSPGPRITELLLYTINDPDAQAQDQDKIYEPDRIFMKAQKPLSTDEWSHLKEGGRTALHVACQRDSDYRNASKVVALLLSHRASTDLLWSGHSPLSLAIASGNDLAVEELLKGGADPNIPLGRGVGSALCALANINYHLGGNRAKLLDVLAKAGADILMPIMVGDVVGTAVDYAHHSFNQDLRIANTPFHALSMRERETFKARRQLLSMMRDLLRRTAGQWETENLDGEQHLTLNGTSSAERFVHKGAGAISSNRPLLSCESLPHITEKHRKPLFKFCYQCGRSVSVKLTACSRCHKVFYCSRSCKLKAWDERHKEECIRMSASADGIQKRVAFNSQRGPRPMTVMLKSKTVPRPLSVNLKSQSLSRPLKMAEKVLESQVNLKENYSYN</sequence>
<dbReference type="PANTHER" id="PTHR15897:SF2">
    <property type="entry name" value="ANKYRIN REPEAT AND MYND DOMAIN-CONTAINING PROTEIN 1"/>
    <property type="match status" value="1"/>
</dbReference>
<evidence type="ECO:0000256" key="2">
    <source>
        <dbReference type="ARBA" id="ARBA00022737"/>
    </source>
</evidence>
<dbReference type="InterPro" id="IPR002893">
    <property type="entry name" value="Znf_MYND"/>
</dbReference>
<dbReference type="Proteomes" id="UP000261420">
    <property type="component" value="Unplaced"/>
</dbReference>
<feature type="repeat" description="ANK" evidence="5">
    <location>
        <begin position="846"/>
        <end position="875"/>
    </location>
</feature>
<dbReference type="Gene3D" id="1.25.40.20">
    <property type="entry name" value="Ankyrin repeat-containing domain"/>
    <property type="match status" value="2"/>
</dbReference>
<feature type="region of interest" description="Disordered" evidence="7">
    <location>
        <begin position="1"/>
        <end position="49"/>
    </location>
</feature>
<dbReference type="STRING" id="41447.ENSSDUP00000022159"/>
<evidence type="ECO:0000259" key="8">
    <source>
        <dbReference type="PROSITE" id="PS50865"/>
    </source>
</evidence>
<dbReference type="PROSITE" id="PS01360">
    <property type="entry name" value="ZF_MYND_1"/>
    <property type="match status" value="1"/>
</dbReference>
<dbReference type="FunFam" id="2.20.110.10:FF:000002">
    <property type="entry name" value="Phosphatidylinositol 4-phosphate 5-kinase 8"/>
    <property type="match status" value="1"/>
</dbReference>
<dbReference type="GeneTree" id="ENSGT00460000041630"/>
<dbReference type="Pfam" id="PF12796">
    <property type="entry name" value="Ank_2"/>
    <property type="match status" value="1"/>
</dbReference>
<dbReference type="SMART" id="SM00248">
    <property type="entry name" value="ANK"/>
    <property type="match status" value="5"/>
</dbReference>
<feature type="region of interest" description="Disordered" evidence="7">
    <location>
        <begin position="439"/>
        <end position="553"/>
    </location>
</feature>
<dbReference type="Pfam" id="PF00023">
    <property type="entry name" value="Ank"/>
    <property type="match status" value="1"/>
</dbReference>
<dbReference type="Ensembl" id="ENSSDUT00000022565.1">
    <property type="protein sequence ID" value="ENSSDUP00000022159.1"/>
    <property type="gene ID" value="ENSSDUG00000016127.1"/>
</dbReference>
<feature type="compositionally biased region" description="Polar residues" evidence="7">
    <location>
        <begin position="446"/>
        <end position="480"/>
    </location>
</feature>
<dbReference type="SMART" id="SM00698">
    <property type="entry name" value="MORN"/>
    <property type="match status" value="4"/>
</dbReference>
<evidence type="ECO:0000313" key="9">
    <source>
        <dbReference type="Ensembl" id="ENSSDUP00000022159.1"/>
    </source>
</evidence>
<dbReference type="SUPFAM" id="SSF144232">
    <property type="entry name" value="HIT/MYND zinc finger-like"/>
    <property type="match status" value="1"/>
</dbReference>
<dbReference type="PROSITE" id="PS50088">
    <property type="entry name" value="ANK_REPEAT"/>
    <property type="match status" value="2"/>
</dbReference>
<dbReference type="SUPFAM" id="SSF82185">
    <property type="entry name" value="Histone H3 K4-specific methyltransferase SET7/9 N-terminal domain"/>
    <property type="match status" value="1"/>
</dbReference>
<keyword evidence="10" id="KW-1185">Reference proteome</keyword>
<keyword evidence="4" id="KW-0862">Zinc</keyword>
<dbReference type="Gene3D" id="2.20.110.10">
    <property type="entry name" value="Histone H3 K4-specific methyltransferase SET7/9 N-terminal domain"/>
    <property type="match status" value="1"/>
</dbReference>
<dbReference type="Gene3D" id="6.10.140.2220">
    <property type="match status" value="1"/>
</dbReference>
<organism evidence="9 10">
    <name type="scientific">Seriola dumerili</name>
    <name type="common">Greater amberjack</name>
    <name type="synonym">Caranx dumerili</name>
    <dbReference type="NCBI Taxonomy" id="41447"/>
    <lineage>
        <taxon>Eukaryota</taxon>
        <taxon>Metazoa</taxon>
        <taxon>Chordata</taxon>
        <taxon>Craniata</taxon>
        <taxon>Vertebrata</taxon>
        <taxon>Euteleostomi</taxon>
        <taxon>Actinopterygii</taxon>
        <taxon>Neopterygii</taxon>
        <taxon>Teleostei</taxon>
        <taxon>Neoteleostei</taxon>
        <taxon>Acanthomorphata</taxon>
        <taxon>Carangaria</taxon>
        <taxon>Carangiformes</taxon>
        <taxon>Carangidae</taxon>
        <taxon>Seriola</taxon>
    </lineage>
</organism>
<evidence type="ECO:0000256" key="7">
    <source>
        <dbReference type="SAM" id="MobiDB-lite"/>
    </source>
</evidence>
<evidence type="ECO:0000256" key="4">
    <source>
        <dbReference type="ARBA" id="ARBA00022833"/>
    </source>
</evidence>
<evidence type="ECO:0000256" key="6">
    <source>
        <dbReference type="PROSITE-ProRule" id="PRU00134"/>
    </source>
</evidence>
<keyword evidence="5" id="KW-0040">ANK repeat</keyword>
<evidence type="ECO:0000313" key="10">
    <source>
        <dbReference type="Proteomes" id="UP000261420"/>
    </source>
</evidence>
<reference evidence="9" key="2">
    <citation type="submission" date="2025-09" db="UniProtKB">
        <authorList>
            <consortium name="Ensembl"/>
        </authorList>
    </citation>
    <scope>IDENTIFICATION</scope>
</reference>
<dbReference type="InterPro" id="IPR003409">
    <property type="entry name" value="MORN"/>
</dbReference>
<dbReference type="InterPro" id="IPR002110">
    <property type="entry name" value="Ankyrin_rpt"/>
</dbReference>
<dbReference type="SUPFAM" id="SSF48403">
    <property type="entry name" value="Ankyrin repeat"/>
    <property type="match status" value="2"/>
</dbReference>